<accession>A0A940YFS3</accession>
<comment type="caution">
    <text evidence="2">The sequence shown here is derived from an EMBL/GenBank/DDBJ whole genome shotgun (WGS) entry which is preliminary data.</text>
</comment>
<dbReference type="Gene3D" id="1.10.3210.10">
    <property type="entry name" value="Hypothetical protein af1432"/>
    <property type="match status" value="1"/>
</dbReference>
<proteinExistence type="predicted"/>
<dbReference type="PROSITE" id="PS51833">
    <property type="entry name" value="HDOD"/>
    <property type="match status" value="1"/>
</dbReference>
<dbReference type="InterPro" id="IPR052340">
    <property type="entry name" value="RNase_Y/CdgJ"/>
</dbReference>
<dbReference type="RefSeq" id="WP_210801040.1">
    <property type="nucleotide sequence ID" value="NZ_JAGQDE010000003.1"/>
</dbReference>
<sequence length="402" mass="43203">MSAPVLDHLILAGSALFDARRQPSIARLTVHPLPGGSAPDPQALAELLAEAWPAEAGPIALNLTSEAWLRALLDWLEHAGVQQHWLVELPAFMLADGATTDRLATLSSQGQGLVLKGRPLAPLAPEQLRSFKLAVIDVDEERRVPGEASTTVPTRSLPFAQSGVNTPAEASAAFKRGATAVLGWPLGDPPAGGTARRDFPGAVSTVAELMQRLDREEPVGRLDEVLRRDPALAFRLIRYINSPGFGLSVEITSFQHAIMVLGYQRLKRWLALLLTSTVDSPDLQPMMHLALRRGLMMEELARLQGDETLRNEAFICGVFSLLDRMLGQPFAHLLAKLPVPERVALALLDGAGAHAPGLALAQAVEAGLPYDIEAAMESLMLTPGEYNEAVLKALAAARQLQS</sequence>
<dbReference type="Pfam" id="PF08668">
    <property type="entry name" value="HDOD"/>
    <property type="match status" value="1"/>
</dbReference>
<dbReference type="Proteomes" id="UP000678374">
    <property type="component" value="Unassembled WGS sequence"/>
</dbReference>
<gene>
    <name evidence="2" type="ORF">KAK06_06160</name>
</gene>
<dbReference type="AlphaFoldDB" id="A0A940YFS3"/>
<name>A0A940YFS3_9BURK</name>
<dbReference type="PANTHER" id="PTHR33525:SF4">
    <property type="entry name" value="CYCLIC DI-GMP PHOSPHODIESTERASE CDGJ"/>
    <property type="match status" value="1"/>
</dbReference>
<dbReference type="PANTHER" id="PTHR33525">
    <property type="match status" value="1"/>
</dbReference>
<organism evidence="2 3">
    <name type="scientific">Ideonella aquatica</name>
    <dbReference type="NCBI Taxonomy" id="2824119"/>
    <lineage>
        <taxon>Bacteria</taxon>
        <taxon>Pseudomonadati</taxon>
        <taxon>Pseudomonadota</taxon>
        <taxon>Betaproteobacteria</taxon>
        <taxon>Burkholderiales</taxon>
        <taxon>Sphaerotilaceae</taxon>
        <taxon>Ideonella</taxon>
    </lineage>
</organism>
<dbReference type="InterPro" id="IPR013976">
    <property type="entry name" value="HDOD"/>
</dbReference>
<evidence type="ECO:0000259" key="1">
    <source>
        <dbReference type="PROSITE" id="PS51833"/>
    </source>
</evidence>
<dbReference type="SUPFAM" id="SSF109604">
    <property type="entry name" value="HD-domain/PDEase-like"/>
    <property type="match status" value="1"/>
</dbReference>
<protein>
    <submittedName>
        <fullName evidence="2">HDOD domain-containing protein</fullName>
    </submittedName>
</protein>
<evidence type="ECO:0000313" key="2">
    <source>
        <dbReference type="EMBL" id="MBQ0958539.1"/>
    </source>
</evidence>
<evidence type="ECO:0000313" key="3">
    <source>
        <dbReference type="Proteomes" id="UP000678374"/>
    </source>
</evidence>
<keyword evidence="3" id="KW-1185">Reference proteome</keyword>
<dbReference type="EMBL" id="JAGQDE010000003">
    <property type="protein sequence ID" value="MBQ0958539.1"/>
    <property type="molecule type" value="Genomic_DNA"/>
</dbReference>
<feature type="domain" description="HDOD" evidence="1">
    <location>
        <begin position="199"/>
        <end position="382"/>
    </location>
</feature>
<reference evidence="2" key="1">
    <citation type="submission" date="2021-04" db="EMBL/GenBank/DDBJ databases">
        <title>The genome sequence of Ideonella sp. 4Y11.</title>
        <authorList>
            <person name="Liu Y."/>
        </authorList>
    </citation>
    <scope>NUCLEOTIDE SEQUENCE</scope>
    <source>
        <strain evidence="2">4Y11</strain>
    </source>
</reference>